<comment type="subcellular location">
    <subcellularLocation>
        <location evidence="1">Nucleus</location>
    </subcellularLocation>
</comment>
<evidence type="ECO:0000313" key="6">
    <source>
        <dbReference type="EMBL" id="ELQ44180.1"/>
    </source>
</evidence>
<feature type="region of interest" description="Disordered" evidence="4">
    <location>
        <begin position="1"/>
        <end position="24"/>
    </location>
</feature>
<dbReference type="InterPro" id="IPR050613">
    <property type="entry name" value="Sec_Metabolite_Reg"/>
</dbReference>
<evidence type="ECO:0000256" key="2">
    <source>
        <dbReference type="ARBA" id="ARBA00022723"/>
    </source>
</evidence>
<feature type="region of interest" description="Disordered" evidence="4">
    <location>
        <begin position="858"/>
        <end position="880"/>
    </location>
</feature>
<feature type="region of interest" description="Disordered" evidence="4">
    <location>
        <begin position="58"/>
        <end position="90"/>
    </location>
</feature>
<accession>A0AA97P8S1</accession>
<dbReference type="Proteomes" id="UP000011086">
    <property type="component" value="Unassembled WGS sequence"/>
</dbReference>
<dbReference type="Pfam" id="PF04082">
    <property type="entry name" value="Fungal_trans"/>
    <property type="match status" value="1"/>
</dbReference>
<organism evidence="6">
    <name type="scientific">Pyricularia oryzae (strain Y34)</name>
    <name type="common">Rice blast fungus</name>
    <name type="synonym">Magnaporthe oryzae</name>
    <dbReference type="NCBI Taxonomy" id="1143189"/>
    <lineage>
        <taxon>Eukaryota</taxon>
        <taxon>Fungi</taxon>
        <taxon>Dikarya</taxon>
        <taxon>Ascomycota</taxon>
        <taxon>Pezizomycotina</taxon>
        <taxon>Sordariomycetes</taxon>
        <taxon>Sordariomycetidae</taxon>
        <taxon>Magnaporthales</taxon>
        <taxon>Pyriculariaceae</taxon>
        <taxon>Pyricularia</taxon>
    </lineage>
</organism>
<dbReference type="PANTHER" id="PTHR31001">
    <property type="entry name" value="UNCHARACTERIZED TRANSCRIPTIONAL REGULATORY PROTEIN"/>
    <property type="match status" value="1"/>
</dbReference>
<dbReference type="EMBL" id="JH793327">
    <property type="protein sequence ID" value="ELQ44180.1"/>
    <property type="molecule type" value="Genomic_DNA"/>
</dbReference>
<feature type="compositionally biased region" description="Basic and acidic residues" evidence="4">
    <location>
        <begin position="149"/>
        <end position="159"/>
    </location>
</feature>
<evidence type="ECO:0000256" key="4">
    <source>
        <dbReference type="SAM" id="MobiDB-lite"/>
    </source>
</evidence>
<protein>
    <recommendedName>
        <fullName evidence="5">Zn(2)-C6 fungal-type domain-containing protein</fullName>
    </recommendedName>
</protein>
<reference evidence="6" key="1">
    <citation type="journal article" date="2012" name="PLoS Genet.">
        <title>Comparative analysis of the genomes of two field isolates of the rice blast fungus Magnaporthe oryzae.</title>
        <authorList>
            <person name="Xue M."/>
            <person name="Yang J."/>
            <person name="Li Z."/>
            <person name="Hu S."/>
            <person name="Yao N."/>
            <person name="Dean R.A."/>
            <person name="Zhao W."/>
            <person name="Shen M."/>
            <person name="Zhang H."/>
            <person name="Li C."/>
            <person name="Liu L."/>
            <person name="Cao L."/>
            <person name="Xu X."/>
            <person name="Xing Y."/>
            <person name="Hsiang T."/>
            <person name="Zhang Z."/>
            <person name="Xu J.R."/>
            <person name="Peng Y.L."/>
        </authorList>
    </citation>
    <scope>NUCLEOTIDE SEQUENCE</scope>
    <source>
        <strain evidence="6">Y34</strain>
    </source>
</reference>
<name>A0AA97P8S1_PYRO3</name>
<dbReference type="InterPro" id="IPR007219">
    <property type="entry name" value="XnlR_reg_dom"/>
</dbReference>
<dbReference type="PROSITE" id="PS50048">
    <property type="entry name" value="ZN2_CY6_FUNGAL_2"/>
    <property type="match status" value="1"/>
</dbReference>
<sequence>MAPTSSSTTPSSGGHSPEEQFRVVRKRNRIPLSCTPCRTRKLKCDRAHPCGNCVRREGSDTGNCSYATPNARSRKNQSQSATTSPDDMQNRIDRLEGLVLALMNGGAADAVASAVATASTAASASTASSRAPPSGATPTTSASVTSSGRNDREDYRQSEMMDDDDGDESDIDNGLATSLGVLKVDAEKGKAMYIGTESWHTILAGISEVKDYFNAHKKELESSYEKVLQSKPASAREGPTFLRGAPPATEVELRAELPPKSSILTLCGRYFNSMDGAVNIIHAPTFHAMLRSHWQDPSKTPIMWIGMLYSILCLAMLSYHKVGDEPTEWKGRSLELASEYRSRTVQCLVTADYTKPCAYTVETMLLYLFGESSSRWDADFGLWLVSSVVTRIAFRMGYHRDGKWFPSITPFQAEMRRRAWALVKMSDVMFSAQVSLPSMIGEDDFDTELPRNILDDEFGPDIKVLPPSRPRTTPTPISYMIAKAKLSQEMSNVLKATTLVGRQVSYDDILRLDARLREVVAELPPHLKMQPLDESHDPLTLIVARINIDVLVQKIFCILHRKYLPRSRENPRYAHSRRTAIEASMDTLRHLETIHRESQDGRLRSLKWFVTSLVTREFLLPAMLIGLDLHYDNQAGSSSQGRHDSHSQHFWTPQQRGQMIRSLEMAQKVWEGLKDTSMEAYKASNAIRIVLEKVKSPHSPSPGSSRENGVSSASVLRGFENNPFGATSSRGETMQDHSAAMTLGMLSGVTPSTTVSPDSVQSPGGTTYRAPPPFGMDGFGNFGSGTPAAMGGDMNMDMFSGFDMNNNTASPFPSFMTNSAQAPGFPANFDWDAFETYTQTTNFAADSFQFLGNNAVEPGTAAAPAEEPDFSFGNQDMSGR</sequence>
<dbReference type="CDD" id="cd12148">
    <property type="entry name" value="fungal_TF_MHR"/>
    <property type="match status" value="1"/>
</dbReference>
<dbReference type="GO" id="GO:0006351">
    <property type="term" value="P:DNA-templated transcription"/>
    <property type="evidence" value="ECO:0007669"/>
    <property type="project" value="InterPro"/>
</dbReference>
<feature type="compositionally biased region" description="Low complexity" evidence="4">
    <location>
        <begin position="1"/>
        <end position="15"/>
    </location>
</feature>
<dbReference type="Gene3D" id="4.10.240.10">
    <property type="entry name" value="Zn(2)-C6 fungal-type DNA-binding domain"/>
    <property type="match status" value="1"/>
</dbReference>
<dbReference type="GO" id="GO:0000981">
    <property type="term" value="F:DNA-binding transcription factor activity, RNA polymerase II-specific"/>
    <property type="evidence" value="ECO:0007669"/>
    <property type="project" value="InterPro"/>
</dbReference>
<feature type="compositionally biased region" description="Acidic residues" evidence="4">
    <location>
        <begin position="160"/>
        <end position="171"/>
    </location>
</feature>
<feature type="region of interest" description="Disordered" evidence="4">
    <location>
        <begin position="635"/>
        <end position="656"/>
    </location>
</feature>
<feature type="domain" description="Zn(2)-C6 fungal-type" evidence="5">
    <location>
        <begin position="33"/>
        <end position="66"/>
    </location>
</feature>
<dbReference type="GO" id="GO:0008270">
    <property type="term" value="F:zinc ion binding"/>
    <property type="evidence" value="ECO:0007669"/>
    <property type="project" value="InterPro"/>
</dbReference>
<feature type="compositionally biased region" description="Low complexity" evidence="4">
    <location>
        <begin position="124"/>
        <end position="147"/>
    </location>
</feature>
<dbReference type="SUPFAM" id="SSF57701">
    <property type="entry name" value="Zn2/Cys6 DNA-binding domain"/>
    <property type="match status" value="1"/>
</dbReference>
<gene>
    <name evidence="6" type="ORF">OOU_Y34scaffold00095g25</name>
</gene>
<proteinExistence type="predicted"/>
<dbReference type="InterPro" id="IPR001138">
    <property type="entry name" value="Zn2Cys6_DnaBD"/>
</dbReference>
<feature type="compositionally biased region" description="Polar residues" evidence="4">
    <location>
        <begin position="60"/>
        <end position="87"/>
    </location>
</feature>
<dbReference type="GO" id="GO:0003677">
    <property type="term" value="F:DNA binding"/>
    <property type="evidence" value="ECO:0007669"/>
    <property type="project" value="InterPro"/>
</dbReference>
<dbReference type="SMART" id="SM00906">
    <property type="entry name" value="Fungal_trans"/>
    <property type="match status" value="1"/>
</dbReference>
<dbReference type="Pfam" id="PF00172">
    <property type="entry name" value="Zn_clus"/>
    <property type="match status" value="1"/>
</dbReference>
<dbReference type="PANTHER" id="PTHR31001:SF49">
    <property type="entry name" value="ZN(II)2CYS6 TRANSCRIPTION FACTOR (EUROFUNG)"/>
    <property type="match status" value="1"/>
</dbReference>
<evidence type="ECO:0000256" key="3">
    <source>
        <dbReference type="ARBA" id="ARBA00023242"/>
    </source>
</evidence>
<evidence type="ECO:0000256" key="1">
    <source>
        <dbReference type="ARBA" id="ARBA00004123"/>
    </source>
</evidence>
<dbReference type="SMART" id="SM00066">
    <property type="entry name" value="GAL4"/>
    <property type="match status" value="1"/>
</dbReference>
<keyword evidence="3" id="KW-0539">Nucleus</keyword>
<keyword evidence="2" id="KW-0479">Metal-binding</keyword>
<feature type="region of interest" description="Disordered" evidence="4">
    <location>
        <begin position="124"/>
        <end position="172"/>
    </location>
</feature>
<evidence type="ECO:0000259" key="5">
    <source>
        <dbReference type="PROSITE" id="PS50048"/>
    </source>
</evidence>
<dbReference type="AlphaFoldDB" id="A0AA97P8S1"/>
<dbReference type="CDD" id="cd00067">
    <property type="entry name" value="GAL4"/>
    <property type="match status" value="1"/>
</dbReference>
<dbReference type="InterPro" id="IPR036864">
    <property type="entry name" value="Zn2-C6_fun-type_DNA-bd_sf"/>
</dbReference>
<dbReference type="GO" id="GO:0005634">
    <property type="term" value="C:nucleus"/>
    <property type="evidence" value="ECO:0007669"/>
    <property type="project" value="UniProtKB-SubCell"/>
</dbReference>